<sequence>MQLRIHRGTREIGGTCVELESSGQRILLDLGLPLNATDLASTPLPDVDGLAEGKPSLLAIVLSHGHRDHWGLVPKVSRQIPVVMGKATESIMRAAADFVPDAIALNAAQYLEHGKRIQLGPFAILPHLVDHSGFDAYAVEVEANGKRLFYSGDLRAHGRKGKLFEALVNTPPRNVDTMLMEGSSLGRLADDQAFLTEQALEERFIDRFRSTEGMALVACSAQNIDRVVTVYRAAKQAGRTLIVDAYAAEVLKATGHDSIPKPAPGWSNLAVYIPQSQRVQLLKKNIAPLVDSYRGFRLWPEQLAQQASRSVMLFRGWMMRDLDRAKALQGARVFWSQWDGYLGAGGSGEALKADCDSRGIPFETIHTSGHASPGDLKRLASAIVPKRLIPIHTFQRERFPDLFDNVVLVDDGKWINV</sequence>
<dbReference type="SMART" id="SM00849">
    <property type="entry name" value="Lactamase_B"/>
    <property type="match status" value="1"/>
</dbReference>
<dbReference type="OrthoDB" id="9803916at2"/>
<dbReference type="InterPro" id="IPR001279">
    <property type="entry name" value="Metallo-B-lactamas"/>
</dbReference>
<dbReference type="Gene3D" id="3.60.15.10">
    <property type="entry name" value="Ribonuclease Z/Hydroxyacylglutathione hydrolase-like"/>
    <property type="match status" value="1"/>
</dbReference>
<dbReference type="GO" id="GO:0003723">
    <property type="term" value="F:RNA binding"/>
    <property type="evidence" value="ECO:0007669"/>
    <property type="project" value="UniProtKB-KW"/>
</dbReference>
<keyword evidence="2" id="KW-0694">RNA-binding</keyword>
<dbReference type="CDD" id="cd07732">
    <property type="entry name" value="metallo-hydrolase-like_MBL-fold"/>
    <property type="match status" value="1"/>
</dbReference>
<keyword evidence="1" id="KW-0378">Hydrolase</keyword>
<dbReference type="PANTHER" id="PTHR43694:SF1">
    <property type="entry name" value="RIBONUCLEASE J"/>
    <property type="match status" value="1"/>
</dbReference>
<keyword evidence="1" id="KW-0269">Exonuclease</keyword>
<organism evidence="4 5">
    <name type="scientific">Bradyrhizobium lablabi</name>
    <dbReference type="NCBI Taxonomy" id="722472"/>
    <lineage>
        <taxon>Bacteria</taxon>
        <taxon>Pseudomonadati</taxon>
        <taxon>Pseudomonadota</taxon>
        <taxon>Alphaproteobacteria</taxon>
        <taxon>Hyphomicrobiales</taxon>
        <taxon>Nitrobacteraceae</taxon>
        <taxon>Bradyrhizobium</taxon>
    </lineage>
</organism>
<evidence type="ECO:0000256" key="1">
    <source>
        <dbReference type="ARBA" id="ARBA00022839"/>
    </source>
</evidence>
<evidence type="ECO:0000313" key="5">
    <source>
        <dbReference type="Proteomes" id="UP000183208"/>
    </source>
</evidence>
<evidence type="ECO:0000259" key="3">
    <source>
        <dbReference type="SMART" id="SM00849"/>
    </source>
</evidence>
<dbReference type="Proteomes" id="UP000183208">
    <property type="component" value="Unassembled WGS sequence"/>
</dbReference>
<dbReference type="InterPro" id="IPR036866">
    <property type="entry name" value="RibonucZ/Hydroxyglut_hydro"/>
</dbReference>
<dbReference type="EMBL" id="FNTI01000001">
    <property type="protein sequence ID" value="SED53714.1"/>
    <property type="molecule type" value="Genomic_DNA"/>
</dbReference>
<keyword evidence="1" id="KW-0540">Nuclease</keyword>
<proteinExistence type="predicted"/>
<gene>
    <name evidence="4" type="ORF">SAMN05444171_4388</name>
</gene>
<dbReference type="SUPFAM" id="SSF56281">
    <property type="entry name" value="Metallo-hydrolase/oxidoreductase"/>
    <property type="match status" value="1"/>
</dbReference>
<dbReference type="GO" id="GO:0004527">
    <property type="term" value="F:exonuclease activity"/>
    <property type="evidence" value="ECO:0007669"/>
    <property type="project" value="UniProtKB-KW"/>
</dbReference>
<name>A0A1M7BDH1_9BRAD</name>
<accession>A0A1M7BDH1</accession>
<dbReference type="InterPro" id="IPR042173">
    <property type="entry name" value="RNase_J_2"/>
</dbReference>
<evidence type="ECO:0000313" key="4">
    <source>
        <dbReference type="EMBL" id="SED53714.1"/>
    </source>
</evidence>
<reference evidence="4 5" key="1">
    <citation type="submission" date="2016-10" db="EMBL/GenBank/DDBJ databases">
        <authorList>
            <person name="de Groot N.N."/>
        </authorList>
    </citation>
    <scope>NUCLEOTIDE SEQUENCE [LARGE SCALE GENOMIC DNA]</scope>
    <source>
        <strain evidence="4 5">GAS522</strain>
    </source>
</reference>
<dbReference type="PANTHER" id="PTHR43694">
    <property type="entry name" value="RIBONUCLEASE J"/>
    <property type="match status" value="1"/>
</dbReference>
<protein>
    <submittedName>
        <fullName evidence="4">Ribonuclease J</fullName>
    </submittedName>
</protein>
<dbReference type="Pfam" id="PF12706">
    <property type="entry name" value="Lactamase_B_2"/>
    <property type="match status" value="1"/>
</dbReference>
<dbReference type="AlphaFoldDB" id="A0A1M7BDH1"/>
<evidence type="ECO:0000256" key="2">
    <source>
        <dbReference type="ARBA" id="ARBA00022884"/>
    </source>
</evidence>
<dbReference type="Gene3D" id="3.40.50.10710">
    <property type="entry name" value="Metallo-hydrolase/oxidoreductase"/>
    <property type="match status" value="1"/>
</dbReference>
<feature type="domain" description="Metallo-beta-lactamase" evidence="3">
    <location>
        <begin position="13"/>
        <end position="197"/>
    </location>
</feature>